<evidence type="ECO:0000313" key="3">
    <source>
        <dbReference type="Proteomes" id="UP000199337"/>
    </source>
</evidence>
<name>A0A1I2NDL4_9FIRM</name>
<keyword evidence="1" id="KW-0472">Membrane</keyword>
<proteinExistence type="predicted"/>
<gene>
    <name evidence="2" type="ORF">SAMN05660649_00483</name>
</gene>
<evidence type="ECO:0000256" key="1">
    <source>
        <dbReference type="SAM" id="Phobius"/>
    </source>
</evidence>
<reference evidence="3" key="1">
    <citation type="submission" date="2016-10" db="EMBL/GenBank/DDBJ databases">
        <authorList>
            <person name="Varghese N."/>
            <person name="Submissions S."/>
        </authorList>
    </citation>
    <scope>NUCLEOTIDE SEQUENCE [LARGE SCALE GENOMIC DNA]</scope>
    <source>
        <strain evidence="3">DSM 17038</strain>
    </source>
</reference>
<accession>A0A1I2NDL4</accession>
<sequence>MNKNILLTIVWGVVSMALYVIVFLNQQAVTDYFTRGGVFSLAVIVTALVFSFVHGAFANYFIEAVGFKPVNKKGGH</sequence>
<feature type="transmembrane region" description="Helical" evidence="1">
    <location>
        <begin position="36"/>
        <end position="62"/>
    </location>
</feature>
<organism evidence="2 3">
    <name type="scientific">Desulfotruncus arcticus DSM 17038</name>
    <dbReference type="NCBI Taxonomy" id="1121424"/>
    <lineage>
        <taxon>Bacteria</taxon>
        <taxon>Bacillati</taxon>
        <taxon>Bacillota</taxon>
        <taxon>Clostridia</taxon>
        <taxon>Eubacteriales</taxon>
        <taxon>Desulfallaceae</taxon>
        <taxon>Desulfotruncus</taxon>
    </lineage>
</organism>
<keyword evidence="1" id="KW-0812">Transmembrane</keyword>
<evidence type="ECO:0000313" key="2">
    <source>
        <dbReference type="EMBL" id="SFG01638.1"/>
    </source>
</evidence>
<keyword evidence="3" id="KW-1185">Reference proteome</keyword>
<dbReference type="Proteomes" id="UP000199337">
    <property type="component" value="Unassembled WGS sequence"/>
</dbReference>
<dbReference type="AlphaFoldDB" id="A0A1I2NDL4"/>
<dbReference type="STRING" id="341036.SAMN05660649_00483"/>
<keyword evidence="1" id="KW-1133">Transmembrane helix</keyword>
<dbReference type="RefSeq" id="WP_092468320.1">
    <property type="nucleotide sequence ID" value="NZ_FOOX01000001.1"/>
</dbReference>
<protein>
    <submittedName>
        <fullName evidence="2">Uncharacterized protein</fullName>
    </submittedName>
</protein>
<feature type="transmembrane region" description="Helical" evidence="1">
    <location>
        <begin position="6"/>
        <end position="24"/>
    </location>
</feature>
<dbReference type="OrthoDB" id="1809266at2"/>
<dbReference type="EMBL" id="FOOX01000001">
    <property type="protein sequence ID" value="SFG01638.1"/>
    <property type="molecule type" value="Genomic_DNA"/>
</dbReference>